<feature type="non-terminal residue" evidence="1">
    <location>
        <position position="303"/>
    </location>
</feature>
<reference evidence="1" key="1">
    <citation type="journal article" date="2020" name="Stud. Mycol.">
        <title>101 Dothideomycetes genomes: a test case for predicting lifestyles and emergence of pathogens.</title>
        <authorList>
            <person name="Haridas S."/>
            <person name="Albert R."/>
            <person name="Binder M."/>
            <person name="Bloem J."/>
            <person name="Labutti K."/>
            <person name="Salamov A."/>
            <person name="Andreopoulos B."/>
            <person name="Baker S."/>
            <person name="Barry K."/>
            <person name="Bills G."/>
            <person name="Bluhm B."/>
            <person name="Cannon C."/>
            <person name="Castanera R."/>
            <person name="Culley D."/>
            <person name="Daum C."/>
            <person name="Ezra D."/>
            <person name="Gonzalez J."/>
            <person name="Henrissat B."/>
            <person name="Kuo A."/>
            <person name="Liang C."/>
            <person name="Lipzen A."/>
            <person name="Lutzoni F."/>
            <person name="Magnuson J."/>
            <person name="Mondo S."/>
            <person name="Nolan M."/>
            <person name="Ohm R."/>
            <person name="Pangilinan J."/>
            <person name="Park H.-J."/>
            <person name="Ramirez L."/>
            <person name="Alfaro M."/>
            <person name="Sun H."/>
            <person name="Tritt A."/>
            <person name="Yoshinaga Y."/>
            <person name="Zwiers L.-H."/>
            <person name="Turgeon B."/>
            <person name="Goodwin S."/>
            <person name="Spatafora J."/>
            <person name="Crous P."/>
            <person name="Grigoriev I."/>
        </authorList>
    </citation>
    <scope>NUCLEOTIDE SEQUENCE</scope>
    <source>
        <strain evidence="1">CBS 125425</strain>
    </source>
</reference>
<sequence length="303" mass="33783">PKKFYPYEVSVSQLALTDHDRGDPYSQDNANRRKLMISLYFPVSGGICSSHCRVQYMPRSTAEDSSRQFLGDENACHFDEIGYDACCATNATTTRRQNLVILEPALATSRYLYGGLAYQWAASGYSVITIDHPHDSNMVEFPNYAGNETITNSIELDPFSPLTSWNQTVSKAISTRVDDVDFILKQLDNPAIVHQIFSEYGVHNVRVNVTFNTNQTMIVGHGLGGTVATYLGATDPRFDLSINMGGSAPRLTEDTAKDTVFFGRSPGHRREDDFTWPEAWKHLTGKATEFDLKGAGFFDYSDL</sequence>
<comment type="caution">
    <text evidence="1">The sequence shown here is derived from an EMBL/GenBank/DDBJ whole genome shotgun (WGS) entry which is preliminary data.</text>
</comment>
<accession>A0A9P4V3Z1</accession>
<dbReference type="InterPro" id="IPR029058">
    <property type="entry name" value="AB_hydrolase_fold"/>
</dbReference>
<name>A0A9P4V3Z1_9PLEO</name>
<feature type="non-terminal residue" evidence="1">
    <location>
        <position position="1"/>
    </location>
</feature>
<gene>
    <name evidence="1" type="ORF">EJ04DRAFT_413631</name>
</gene>
<protein>
    <recommendedName>
        <fullName evidence="3">1-alkyl-2-acetylglycerophosphocholine esterase</fullName>
    </recommendedName>
</protein>
<dbReference type="OrthoDB" id="2363873at2759"/>
<organism evidence="1 2">
    <name type="scientific">Polyplosphaeria fusca</name>
    <dbReference type="NCBI Taxonomy" id="682080"/>
    <lineage>
        <taxon>Eukaryota</taxon>
        <taxon>Fungi</taxon>
        <taxon>Dikarya</taxon>
        <taxon>Ascomycota</taxon>
        <taxon>Pezizomycotina</taxon>
        <taxon>Dothideomycetes</taxon>
        <taxon>Pleosporomycetidae</taxon>
        <taxon>Pleosporales</taxon>
        <taxon>Tetraplosphaeriaceae</taxon>
        <taxon>Polyplosphaeria</taxon>
    </lineage>
</organism>
<evidence type="ECO:0000313" key="2">
    <source>
        <dbReference type="Proteomes" id="UP000799444"/>
    </source>
</evidence>
<dbReference type="AlphaFoldDB" id="A0A9P4V3Z1"/>
<evidence type="ECO:0008006" key="3">
    <source>
        <dbReference type="Google" id="ProtNLM"/>
    </source>
</evidence>
<dbReference type="Gene3D" id="3.40.50.1820">
    <property type="entry name" value="alpha/beta hydrolase"/>
    <property type="match status" value="1"/>
</dbReference>
<evidence type="ECO:0000313" key="1">
    <source>
        <dbReference type="EMBL" id="KAF2735658.1"/>
    </source>
</evidence>
<dbReference type="EMBL" id="ML996133">
    <property type="protein sequence ID" value="KAF2735658.1"/>
    <property type="molecule type" value="Genomic_DNA"/>
</dbReference>
<dbReference type="SUPFAM" id="SSF53474">
    <property type="entry name" value="alpha/beta-Hydrolases"/>
    <property type="match status" value="1"/>
</dbReference>
<proteinExistence type="predicted"/>
<dbReference type="Proteomes" id="UP000799444">
    <property type="component" value="Unassembled WGS sequence"/>
</dbReference>
<keyword evidence="2" id="KW-1185">Reference proteome</keyword>